<proteinExistence type="predicted"/>
<dbReference type="SUPFAM" id="SSF54695">
    <property type="entry name" value="POZ domain"/>
    <property type="match status" value="1"/>
</dbReference>
<reference evidence="7" key="2">
    <citation type="submission" date="2018-07" db="EMBL/GenBank/DDBJ databases">
        <authorList>
            <person name="Quirk P.G."/>
            <person name="Krulwich T.A."/>
        </authorList>
    </citation>
    <scope>NUCLEOTIDE SEQUENCE</scope>
</reference>
<dbReference type="Pfam" id="PF01344">
    <property type="entry name" value="Kelch_1"/>
    <property type="match status" value="1"/>
</dbReference>
<evidence type="ECO:0000313" key="7">
    <source>
        <dbReference type="EMBL" id="SSX18959.1"/>
    </source>
</evidence>
<dbReference type="InterPro" id="IPR015915">
    <property type="entry name" value="Kelch-typ_b-propeller"/>
</dbReference>
<dbReference type="PANTHER" id="PTHR45632">
    <property type="entry name" value="LD33804P"/>
    <property type="match status" value="1"/>
</dbReference>
<dbReference type="InterPro" id="IPR011705">
    <property type="entry name" value="BACK"/>
</dbReference>
<evidence type="ECO:0000256" key="2">
    <source>
        <dbReference type="ARBA" id="ARBA00022441"/>
    </source>
</evidence>
<gene>
    <name evidence="6" type="primary">CSON011315</name>
</gene>
<reference evidence="6" key="1">
    <citation type="submission" date="2018-04" db="EMBL/GenBank/DDBJ databases">
        <authorList>
            <person name="Go L.Y."/>
            <person name="Mitchell J.A."/>
        </authorList>
    </citation>
    <scope>NUCLEOTIDE SEQUENCE</scope>
    <source>
        <tissue evidence="6">Whole organism</tissue>
    </source>
</reference>
<dbReference type="SMART" id="SM00612">
    <property type="entry name" value="Kelch"/>
    <property type="match status" value="6"/>
</dbReference>
<dbReference type="Pfam" id="PF24681">
    <property type="entry name" value="Kelch_KLHDC2_KLHL20_DRC7"/>
    <property type="match status" value="1"/>
</dbReference>
<keyword evidence="3" id="KW-0677">Repeat</keyword>
<dbReference type="OMA" id="YKTNQWS"/>
<dbReference type="Pfam" id="PF07707">
    <property type="entry name" value="BACK"/>
    <property type="match status" value="1"/>
</dbReference>
<dbReference type="InterPro" id="IPR006652">
    <property type="entry name" value="Kelch_1"/>
</dbReference>
<dbReference type="PROSITE" id="PS50097">
    <property type="entry name" value="BTB"/>
    <property type="match status" value="1"/>
</dbReference>
<organism evidence="6">
    <name type="scientific">Culicoides sonorensis</name>
    <name type="common">Biting midge</name>
    <dbReference type="NCBI Taxonomy" id="179676"/>
    <lineage>
        <taxon>Eukaryota</taxon>
        <taxon>Metazoa</taxon>
        <taxon>Ecdysozoa</taxon>
        <taxon>Arthropoda</taxon>
        <taxon>Hexapoda</taxon>
        <taxon>Insecta</taxon>
        <taxon>Pterygota</taxon>
        <taxon>Neoptera</taxon>
        <taxon>Endopterygota</taxon>
        <taxon>Diptera</taxon>
        <taxon>Nematocera</taxon>
        <taxon>Chironomoidea</taxon>
        <taxon>Ceratopogonidae</taxon>
        <taxon>Ceratopogoninae</taxon>
        <taxon>Culicoides</taxon>
        <taxon>Monoculicoides</taxon>
    </lineage>
</organism>
<dbReference type="SMART" id="SM00875">
    <property type="entry name" value="BACK"/>
    <property type="match status" value="1"/>
</dbReference>
<name>A0A336K738_CULSO</name>
<dbReference type="PANTHER" id="PTHR45632:SF3">
    <property type="entry name" value="KELCH-LIKE PROTEIN 32"/>
    <property type="match status" value="1"/>
</dbReference>
<evidence type="ECO:0000256" key="3">
    <source>
        <dbReference type="ARBA" id="ARBA00022737"/>
    </source>
</evidence>
<dbReference type="UniPathway" id="UPA00143"/>
<evidence type="ECO:0000256" key="1">
    <source>
        <dbReference type="ARBA" id="ARBA00013699"/>
    </source>
</evidence>
<comment type="function">
    <text evidence="4">Probable substrate-specific adapter of an E3 ubiquitin-protein ligase complex which mediates the ubiquitination and subsequent proteasomal degradation of target proteins. May have a role in synapse differentiation and growth.</text>
</comment>
<dbReference type="GO" id="GO:0003779">
    <property type="term" value="F:actin binding"/>
    <property type="evidence" value="ECO:0007669"/>
    <property type="project" value="UniProtKB-KW"/>
</dbReference>
<dbReference type="EMBL" id="UFQS01000048">
    <property type="protein sequence ID" value="SSW98573.1"/>
    <property type="molecule type" value="Genomic_DNA"/>
</dbReference>
<dbReference type="Gene3D" id="1.25.40.420">
    <property type="match status" value="1"/>
</dbReference>
<dbReference type="InterPro" id="IPR000210">
    <property type="entry name" value="BTB/POZ_dom"/>
</dbReference>
<dbReference type="GO" id="GO:0016567">
    <property type="term" value="P:protein ubiquitination"/>
    <property type="evidence" value="ECO:0007669"/>
    <property type="project" value="UniProtKB-UniPathway"/>
</dbReference>
<dbReference type="EMBL" id="UFQT01000048">
    <property type="protein sequence ID" value="SSX18959.1"/>
    <property type="molecule type" value="Genomic_DNA"/>
</dbReference>
<sequence>MFNEEEEVYDTNIKACISHESMRQLYEMRNNNLLCDAVIKLQDNTNFNIHRNILSACSSFFRVLFTTTLNKSSNNEAAGDSGIVIKGIRSPIMHQIINYAYLRDCEIDQENIYELFTCADYCGITGLIQRCIDFLRQMLVPTNCINIMLFGKALSCEKLYQNSKLYVLRNFSKIAKESNEIIQLQFEEFKNIIDDEHLNVKDEETVWNCCLRWIDHDPTNRQIYVPQLLKAVRLGLLNTNFFIERVKDNPYVINNEEAKPIIIETLTFLYDLDIMNSNSSEVKTPDLAMPRLPHEVIFAIGGWSEGAPQSYIETYDTRADRWVRLLNEDPAGPRAYHGTAVIGFKIYCIGGFDGVEYFNTCRCFDAVKKQWKEIAPMHCKRCYVSVATFDNFIYAMGGYDGSNRQNTVERYNIHTNQWSMITPMNAQRSDASACCLNGKIYITGGFNGQECLNTAEVFNPETNMWTMLPTMLQRRSGVSCVEHKGKIYVIGGFNGLSRMNSGEKYDPETHSWSSIREMYHSRSNFGLEIIDDMIFAIGGFNGVATISHAECYVPETNEWLEATDMSIIRSALTANVVYGLPNVRDYIHKNREKLMEERRQRIFGNNEQYFDLDEPNEEE</sequence>
<dbReference type="PIRSF" id="PIRSF037037">
    <property type="entry name" value="Kelch-like_protein_gigaxonin"/>
    <property type="match status" value="1"/>
</dbReference>
<dbReference type="Gene3D" id="2.120.10.80">
    <property type="entry name" value="Kelch-type beta propeller"/>
    <property type="match status" value="1"/>
</dbReference>
<dbReference type="FunFam" id="1.25.40.420:FF:000001">
    <property type="entry name" value="Kelch-like family member 12"/>
    <property type="match status" value="1"/>
</dbReference>
<evidence type="ECO:0000313" key="6">
    <source>
        <dbReference type="EMBL" id="SSW98573.1"/>
    </source>
</evidence>
<dbReference type="InterPro" id="IPR011333">
    <property type="entry name" value="SKP1/BTB/POZ_sf"/>
</dbReference>
<evidence type="ECO:0000259" key="5">
    <source>
        <dbReference type="PROSITE" id="PS50097"/>
    </source>
</evidence>
<keyword evidence="2" id="KW-0880">Kelch repeat</keyword>
<protein>
    <recommendedName>
        <fullName evidence="1">Kelch-like protein diablo</fullName>
    </recommendedName>
</protein>
<dbReference type="SMART" id="SM00225">
    <property type="entry name" value="BTB"/>
    <property type="match status" value="1"/>
</dbReference>
<evidence type="ECO:0000256" key="4">
    <source>
        <dbReference type="ARBA" id="ARBA00043912"/>
    </source>
</evidence>
<dbReference type="InterPro" id="IPR017096">
    <property type="entry name" value="BTB-kelch_protein"/>
</dbReference>
<dbReference type="GO" id="GO:0005737">
    <property type="term" value="C:cytoplasm"/>
    <property type="evidence" value="ECO:0007669"/>
    <property type="project" value="UniProtKB-ARBA"/>
</dbReference>
<dbReference type="Gene3D" id="3.30.710.10">
    <property type="entry name" value="Potassium Channel Kv1.1, Chain A"/>
    <property type="match status" value="1"/>
</dbReference>
<dbReference type="Pfam" id="PF00651">
    <property type="entry name" value="BTB"/>
    <property type="match status" value="1"/>
</dbReference>
<feature type="domain" description="BTB" evidence="5">
    <location>
        <begin position="35"/>
        <end position="109"/>
    </location>
</feature>
<accession>A0A336K738</accession>
<dbReference type="VEuPathDB" id="VectorBase:CSON011315"/>
<dbReference type="SUPFAM" id="SSF117281">
    <property type="entry name" value="Kelch motif"/>
    <property type="match status" value="1"/>
</dbReference>
<dbReference type="AlphaFoldDB" id="A0A336K738"/>